<organism evidence="2">
    <name type="scientific">marine sediment metagenome</name>
    <dbReference type="NCBI Taxonomy" id="412755"/>
    <lineage>
        <taxon>unclassified sequences</taxon>
        <taxon>metagenomes</taxon>
        <taxon>ecological metagenomes</taxon>
    </lineage>
</organism>
<name>A0A0F9J6T7_9ZZZZ</name>
<dbReference type="AlphaFoldDB" id="A0A0F9J6T7"/>
<protein>
    <recommendedName>
        <fullName evidence="1">Phage head morphogenesis domain-containing protein</fullName>
    </recommendedName>
</protein>
<feature type="domain" description="Phage head morphogenesis" evidence="1">
    <location>
        <begin position="519"/>
        <end position="620"/>
    </location>
</feature>
<dbReference type="InterPro" id="IPR006528">
    <property type="entry name" value="Phage_head_morphogenesis_dom"/>
</dbReference>
<accession>A0A0F9J6T7</accession>
<dbReference type="InterPro" id="IPR006427">
    <property type="entry name" value="Portal_HK97"/>
</dbReference>
<feature type="non-terminal residue" evidence="2">
    <location>
        <position position="1"/>
    </location>
</feature>
<dbReference type="NCBIfam" id="TIGR01537">
    <property type="entry name" value="portal_HK97"/>
    <property type="match status" value="1"/>
</dbReference>
<gene>
    <name evidence="2" type="ORF">LCGC14_1792790</name>
</gene>
<sequence length="623" mass="70877">HEIKELLNKVNPRMTRHTLFEVTQSHLELDGNAFWLLAKDGTEQVREIWPLRPDKVTIIPDNENALMVGGYIYRQKNGQKIQLEADDVIHFADFNSEGDYPFPVRGVGRVQAASLAIDTNNFSREWNRVFFQNSAIPNILLKTEAALDPDAYKQLQEKFKESFQGMAKAHKPMLLEGGLEIEKLDVTAKDMDFVKQLVSSRDEILGIFRVPKSILGIVEDVNRANAEASIFTFMRGTITPKMQYIVDTLNEFLLTKFEGTEDLFFTFESPVPQNRERIVKEYSAGHNKWLTTNDIRRAEGLPETTSGNEILAPVNLVPVDRVEPKKVVKLKAKPQAKEEEVADEDTDVDKTIKETTRKFVNELFEKKKGKKKKKVAKVEENQNLNPAQVAKFVDIWKQGLGDRRDQVIPIVQEYFDEQEKAVLKFLRASLKGLKRKEYSLKQAETLLPDREDQLQAIIDLMTPLYRQFLEESGQQGAELVDTEFTFDPTADVAQDFITERAQFFAQSINDTTFNELFATLEEGLANDETLTQLSQRVADVYDKTRDFRTDMIARTEVSAISNFGNSEGQKQAGATQKMWIVVTPEDDPCLIEGEVVPIDDVFSNGLESPPAHPNCQCNTIPIF</sequence>
<comment type="caution">
    <text evidence="2">The sequence shown here is derived from an EMBL/GenBank/DDBJ whole genome shotgun (WGS) entry which is preliminary data.</text>
</comment>
<reference evidence="2" key="1">
    <citation type="journal article" date="2015" name="Nature">
        <title>Complex archaea that bridge the gap between prokaryotes and eukaryotes.</title>
        <authorList>
            <person name="Spang A."/>
            <person name="Saw J.H."/>
            <person name="Jorgensen S.L."/>
            <person name="Zaremba-Niedzwiedzka K."/>
            <person name="Martijn J."/>
            <person name="Lind A.E."/>
            <person name="van Eijk R."/>
            <person name="Schleper C."/>
            <person name="Guy L."/>
            <person name="Ettema T.J."/>
        </authorList>
    </citation>
    <scope>NUCLEOTIDE SEQUENCE</scope>
</reference>
<dbReference type="EMBL" id="LAZR01017153">
    <property type="protein sequence ID" value="KKM01601.1"/>
    <property type="molecule type" value="Genomic_DNA"/>
</dbReference>
<dbReference type="Pfam" id="PF04233">
    <property type="entry name" value="Phage_Mu_F"/>
    <property type="match status" value="1"/>
</dbReference>
<evidence type="ECO:0000259" key="1">
    <source>
        <dbReference type="Pfam" id="PF04233"/>
    </source>
</evidence>
<dbReference type="InterPro" id="IPR006944">
    <property type="entry name" value="Phage/GTA_portal"/>
</dbReference>
<proteinExistence type="predicted"/>
<dbReference type="Pfam" id="PF04860">
    <property type="entry name" value="Phage_portal"/>
    <property type="match status" value="1"/>
</dbReference>
<evidence type="ECO:0000313" key="2">
    <source>
        <dbReference type="EMBL" id="KKM01601.1"/>
    </source>
</evidence>